<proteinExistence type="predicted"/>
<protein>
    <submittedName>
        <fullName evidence="1">DUF47 family protein</fullName>
    </submittedName>
</protein>
<reference evidence="1 2" key="1">
    <citation type="submission" date="2021-05" db="EMBL/GenBank/DDBJ databases">
        <title>Phylogenetic classification of ten novel species belonging to the genus Bifidobacterium comprising B. colchicus sp. nov., B. abeli sp. nov., B. bicoloris sp. nov., B. guerezis sp. nov., B. rosaliae sp. nov., B. santillanensis sp. nov., B. argentati sp. nov., B. amazzoni sp. nov., B. pluviali sp. nov., and B. pinnaculum sp. nov.</title>
        <authorList>
            <person name="Lugli G.A."/>
            <person name="Ruiz Garcia L."/>
            <person name="Margolles A."/>
            <person name="Ventura M."/>
        </authorList>
    </citation>
    <scope>NUCLEOTIDE SEQUENCE [LARGE SCALE GENOMIC DNA]</scope>
    <source>
        <strain evidence="1 2">6T3</strain>
    </source>
</reference>
<sequence length="207" mass="23836">MARKNDAFYFDSFDRSAEYAGQAVALLSEVMHDYDPSRLQERMAQMHAIEQAADEVRHALVDELVTAFITPIDREDVALLSDYLDSVVDEIEGVLHRLYYDNVQEIRPDALDMLDKVVDEVEQMRGLVAEMRRFKRSKTLRERVFTINHVEQEADSLFVNALRDLHTTCSDPMAVFAWHEVYTQLEECADACEKVADVIDNVVMKNS</sequence>
<dbReference type="EMBL" id="JAHBBD010000001">
    <property type="protein sequence ID" value="MBW3081817.1"/>
    <property type="molecule type" value="Genomic_DNA"/>
</dbReference>
<name>A0ABS6W615_9BIFI</name>
<dbReference type="PANTHER" id="PTHR37298">
    <property type="entry name" value="UPF0111 PROTEIN YKAA"/>
    <property type="match status" value="1"/>
</dbReference>
<dbReference type="InterPro" id="IPR018445">
    <property type="entry name" value="Put_Phosphate_transp_reg"/>
</dbReference>
<keyword evidence="2" id="KW-1185">Reference proteome</keyword>
<organism evidence="1 2">
    <name type="scientific">Bifidobacterium phasiani</name>
    <dbReference type="NCBI Taxonomy" id="2834431"/>
    <lineage>
        <taxon>Bacteria</taxon>
        <taxon>Bacillati</taxon>
        <taxon>Actinomycetota</taxon>
        <taxon>Actinomycetes</taxon>
        <taxon>Bifidobacteriales</taxon>
        <taxon>Bifidobacteriaceae</taxon>
        <taxon>Bifidobacterium</taxon>
    </lineage>
</organism>
<dbReference type="Proteomes" id="UP000812844">
    <property type="component" value="Unassembled WGS sequence"/>
</dbReference>
<dbReference type="InterPro" id="IPR052912">
    <property type="entry name" value="UPF0111_domain"/>
</dbReference>
<dbReference type="RefSeq" id="WP_219079507.1">
    <property type="nucleotide sequence ID" value="NZ_JAHBBD010000001.1"/>
</dbReference>
<dbReference type="PANTHER" id="PTHR37298:SF1">
    <property type="entry name" value="UPF0111 PROTEIN YKAA"/>
    <property type="match status" value="1"/>
</dbReference>
<accession>A0ABS6W615</accession>
<evidence type="ECO:0000313" key="2">
    <source>
        <dbReference type="Proteomes" id="UP000812844"/>
    </source>
</evidence>
<dbReference type="Pfam" id="PF01865">
    <property type="entry name" value="PhoU_div"/>
    <property type="match status" value="1"/>
</dbReference>
<gene>
    <name evidence="1" type="ORF">KIH73_00200</name>
</gene>
<evidence type="ECO:0000313" key="1">
    <source>
        <dbReference type="EMBL" id="MBW3081817.1"/>
    </source>
</evidence>
<comment type="caution">
    <text evidence="1">The sequence shown here is derived from an EMBL/GenBank/DDBJ whole genome shotgun (WGS) entry which is preliminary data.</text>
</comment>